<organism evidence="3 4">
    <name type="scientific">Daphnia galeata</name>
    <dbReference type="NCBI Taxonomy" id="27404"/>
    <lineage>
        <taxon>Eukaryota</taxon>
        <taxon>Metazoa</taxon>
        <taxon>Ecdysozoa</taxon>
        <taxon>Arthropoda</taxon>
        <taxon>Crustacea</taxon>
        <taxon>Branchiopoda</taxon>
        <taxon>Diplostraca</taxon>
        <taxon>Cladocera</taxon>
        <taxon>Anomopoda</taxon>
        <taxon>Daphniidae</taxon>
        <taxon>Daphnia</taxon>
    </lineage>
</organism>
<feature type="region of interest" description="Disordered" evidence="1">
    <location>
        <begin position="1385"/>
        <end position="1410"/>
    </location>
</feature>
<gene>
    <name evidence="3" type="ORF">DGAL_LOCUS7619</name>
</gene>
<reference evidence="3" key="1">
    <citation type="submission" date="2021-11" db="EMBL/GenBank/DDBJ databases">
        <authorList>
            <person name="Schell T."/>
        </authorList>
    </citation>
    <scope>NUCLEOTIDE SEQUENCE</scope>
    <source>
        <strain evidence="3">M5</strain>
    </source>
</reference>
<dbReference type="PANTHER" id="PTHR37686">
    <property type="entry name" value="LD36006P"/>
    <property type="match status" value="1"/>
</dbReference>
<name>A0A8J2RK50_9CRUS</name>
<dbReference type="Pfam" id="PF25228">
    <property type="entry name" value="Lips"/>
    <property type="match status" value="1"/>
</dbReference>
<proteinExistence type="predicted"/>
<keyword evidence="2" id="KW-0812">Transmembrane</keyword>
<dbReference type="OrthoDB" id="10003277at2759"/>
<keyword evidence="2" id="KW-0472">Membrane</keyword>
<feature type="region of interest" description="Disordered" evidence="1">
    <location>
        <begin position="1348"/>
        <end position="1367"/>
    </location>
</feature>
<evidence type="ECO:0000313" key="3">
    <source>
        <dbReference type="EMBL" id="CAH0104705.1"/>
    </source>
</evidence>
<feature type="compositionally biased region" description="Basic and acidic residues" evidence="1">
    <location>
        <begin position="1355"/>
        <end position="1364"/>
    </location>
</feature>
<evidence type="ECO:0000256" key="2">
    <source>
        <dbReference type="SAM" id="Phobius"/>
    </source>
</evidence>
<comment type="caution">
    <text evidence="3">The sequence shown here is derived from an EMBL/GenBank/DDBJ whole genome shotgun (WGS) entry which is preliminary data.</text>
</comment>
<feature type="transmembrane region" description="Helical" evidence="2">
    <location>
        <begin position="692"/>
        <end position="714"/>
    </location>
</feature>
<feature type="region of interest" description="Disordered" evidence="1">
    <location>
        <begin position="351"/>
        <end position="370"/>
    </location>
</feature>
<feature type="transmembrane region" description="Helical" evidence="2">
    <location>
        <begin position="772"/>
        <end position="799"/>
    </location>
</feature>
<dbReference type="Proteomes" id="UP000789390">
    <property type="component" value="Unassembled WGS sequence"/>
</dbReference>
<dbReference type="InterPro" id="IPR057435">
    <property type="entry name" value="Lips"/>
</dbReference>
<keyword evidence="2" id="KW-1133">Transmembrane helix</keyword>
<protein>
    <submittedName>
        <fullName evidence="3">Uncharacterized protein</fullName>
    </submittedName>
</protein>
<dbReference type="PANTHER" id="PTHR37686:SF1">
    <property type="entry name" value="LD36006P"/>
    <property type="match status" value="1"/>
</dbReference>
<feature type="region of interest" description="Disordered" evidence="1">
    <location>
        <begin position="1464"/>
        <end position="1485"/>
    </location>
</feature>
<sequence length="1532" mass="172134">MARFKTVHPSLDEQFRLSEGENSIHQPQKESLRFHLDTTLLAPHLVDLVLEIQQIAESTLFHWKTFPLNLPQPIAVQELSEGSASTRRKPLIVENLFDIPSWDDLDVVSVDAHGEAKHLSNKQLTSVRQHGITQKNGTWRTLTADQLRSISKTGSFTVASVNFPGQQHTWRVNPLLQKGSEVAMDSLLKTLAWAAAIINLTASERFTGDVFSVRKSIRSLRMGFHRFLDLIFGMPSLQPRDFESRLHEERSRYLVAELLCAVECQEEYIALCRFIRHYLAHQQTAGSSGRTSDVRQQKPPLLPYIFQTPKGLLIDLRLFSRDIMDKIKPVVNMVLQQESKTRWSRHHVPEIKADRKRNEAGQSGPEDDFQDLINDEPLNRIWDSILHNSDVEQLGPGIGQLLVDQARATITMKRAVGKVRERFTADLIQAELDIRLRHPMLSLVKPWMDKQLYGVKTKLAKEYQWKCHEEAIEACRRKSLDQFVYFLSRDLAFLRDRAPILSKELWADKQATRTFLWDTWIWNPRAWIVRRYFQGNVEVIPTHLSGTPTSITNPRCSSSGSDGQDQPVYTLERSSRRTTTTQWPLWRWANFLQRAWVWSCNGAYACGYLVPWCSPIGLRALVANQPFYADLELSQVNGTLCPRRSAYTPTLNSRLASLWRHISKSRTEFETKPDTGFMGKGLTRQLNRAWNYGFKGLLCSLLFLLIFPVICILCSAGGICLALSAPVWAPVFALIYQVCIILVWDVDNPDPKRGPLLPMIRVLVRDLLLDGLLQPIACLVTAFIVCPLISLLLAVYGMLHWMMVRSRDAIIYSLAIRPRGRIPASEGFLVKRIAGPGLNTEFQYQISKEQALAAFEARLESDRLIAYRRQTERLIRRPAEEFRLFIQQVFSPFSGTAWCPTPVSEKPVDKTDATASNFKSSNVAAQLERETQALLASLEEKVERRLEQLRMSLNTNALKKIRLSSTDLKMVLVRSAMMMRTFYPTEILVRLGVNESELWERYNVEEGDWLALSAIFLSEIFSSAILNPLNDEETRIQLQAKDLNLGRYGAMFTQSDLDSEPFEWPQRAFQPAVIPLPDFSYFSPLGRDAANSSPPWKKKRTTQVHGHSGRLSEGVASWMGKSVTVSEPSRAGWNSELLIPLPVSHPVLICILIYNRHRDVGAIPLESESCRLLIRFLEGSVTLSRRKENTISRPPMLLDAAASRSPASHKPLLGSSGSDLALSQPSLAVDFSNTPSTSPSQHDTLVSIAQDGTLSLVGTLVSEHASVDIDMGLDQENIAQSLSASKDADTDTVLSKSLGSTLARAADTLRMALLGEKAEEMSSTSGSRNKYVVENFELLPSSDEHLAATATAPESRQEVTEKSKKFPTYQPASFRSWRMNIPSPIRYDSNPKLRTSLDSNQPPPTSPRPLGLFELSRGLALDRGPAFSPAQLSIGRRLMERGDMVASGSQDSLPFAEEDASLVDSPDCDLSKNAPLRKNPESLGNTGQSYCEVQTVQQSRPAAVLASIEDLSLSIDSQHTHLDITSQLGTQV</sequence>
<evidence type="ECO:0000256" key="1">
    <source>
        <dbReference type="SAM" id="MobiDB-lite"/>
    </source>
</evidence>
<dbReference type="EMBL" id="CAKKLH010000150">
    <property type="protein sequence ID" value="CAH0104705.1"/>
    <property type="molecule type" value="Genomic_DNA"/>
</dbReference>
<keyword evidence="4" id="KW-1185">Reference proteome</keyword>
<evidence type="ECO:0000313" key="4">
    <source>
        <dbReference type="Proteomes" id="UP000789390"/>
    </source>
</evidence>
<accession>A0A8J2RK50</accession>